<sequence>MSQKIRNRATTVSILRPKLVWCLHCFRTSIKSFESAAGVPFEIECELDAKKSILCRQCSARNALCLSTAVGMLGNAADLSAIIEWYVGFWEVDEDGVEVWAGEVIPGINEAIRTLCLAFDNVEIAHRKAHGITGNKRDQSARKTEYELFCAARRRELAHVLPPARDASKDDWHFYRVQKLLRLLPGDDELSKPGATVQRIHAFGGAEKCIRRHFYQLSRYRQELLSNGCLSIASIMLQCIYPMLLSC</sequence>
<accession>Q5BEJ0</accession>
<keyword evidence="1" id="KW-0472">Membrane</keyword>
<dbReference type="RefSeq" id="XP_658644.1">
    <property type="nucleotide sequence ID" value="XM_653552.1"/>
</dbReference>
<dbReference type="AlphaFoldDB" id="Q5BEJ0"/>
<keyword evidence="1" id="KW-0812">Transmembrane</keyword>
<dbReference type="InParanoid" id="Q5BEJ0"/>
<evidence type="ECO:0000256" key="1">
    <source>
        <dbReference type="SAM" id="Phobius"/>
    </source>
</evidence>
<organism evidence="2 3">
    <name type="scientific">Emericella nidulans (strain FGSC A4 / ATCC 38163 / CBS 112.46 / NRRL 194 / M139)</name>
    <name type="common">Aspergillus nidulans</name>
    <dbReference type="NCBI Taxonomy" id="227321"/>
    <lineage>
        <taxon>Eukaryota</taxon>
        <taxon>Fungi</taxon>
        <taxon>Dikarya</taxon>
        <taxon>Ascomycota</taxon>
        <taxon>Pezizomycotina</taxon>
        <taxon>Eurotiomycetes</taxon>
        <taxon>Eurotiomycetidae</taxon>
        <taxon>Eurotiales</taxon>
        <taxon>Aspergillaceae</taxon>
        <taxon>Aspergillus</taxon>
        <taxon>Aspergillus subgen. Nidulantes</taxon>
    </lineage>
</organism>
<protein>
    <submittedName>
        <fullName evidence="2">Uncharacterized protein</fullName>
    </submittedName>
</protein>
<dbReference type="KEGG" id="ani:ANIA_01040"/>
<reference evidence="3" key="1">
    <citation type="journal article" date="2005" name="Nature">
        <title>Sequencing of Aspergillus nidulans and comparative analysis with A. fumigatus and A. oryzae.</title>
        <authorList>
            <person name="Galagan J.E."/>
            <person name="Calvo S.E."/>
            <person name="Cuomo C."/>
            <person name="Ma L.J."/>
            <person name="Wortman J.R."/>
            <person name="Batzoglou S."/>
            <person name="Lee S.I."/>
            <person name="Basturkmen M."/>
            <person name="Spevak C.C."/>
            <person name="Clutterbuck J."/>
            <person name="Kapitonov V."/>
            <person name="Jurka J."/>
            <person name="Scazzocchio C."/>
            <person name="Farman M."/>
            <person name="Butler J."/>
            <person name="Purcell S."/>
            <person name="Harris S."/>
            <person name="Braus G.H."/>
            <person name="Draht O."/>
            <person name="Busch S."/>
            <person name="D'Enfert C."/>
            <person name="Bouchier C."/>
            <person name="Goldman G.H."/>
            <person name="Bell-Pedersen D."/>
            <person name="Griffiths-Jones S."/>
            <person name="Doonan J.H."/>
            <person name="Yu J."/>
            <person name="Vienken K."/>
            <person name="Pain A."/>
            <person name="Freitag M."/>
            <person name="Selker E.U."/>
            <person name="Archer D.B."/>
            <person name="Penalva M.A."/>
            <person name="Oakley B.R."/>
            <person name="Momany M."/>
            <person name="Tanaka T."/>
            <person name="Kumagai T."/>
            <person name="Asai K."/>
            <person name="Machida M."/>
            <person name="Nierman W.C."/>
            <person name="Denning D.W."/>
            <person name="Caddick M."/>
            <person name="Hynes M."/>
            <person name="Paoletti M."/>
            <person name="Fischer R."/>
            <person name="Miller B."/>
            <person name="Dyer P."/>
            <person name="Sachs M.S."/>
            <person name="Osmani S.A."/>
            <person name="Birren B.W."/>
        </authorList>
    </citation>
    <scope>NUCLEOTIDE SEQUENCE [LARGE SCALE GENOMIC DNA]</scope>
    <source>
        <strain evidence="3">FGSC A4 / ATCC 38163 / CBS 112.46 / NRRL 194 / M139</strain>
    </source>
</reference>
<name>Q5BEJ0_EMENI</name>
<keyword evidence="1" id="KW-1133">Transmembrane helix</keyword>
<proteinExistence type="predicted"/>
<keyword evidence="3" id="KW-1185">Reference proteome</keyword>
<dbReference type="VEuPathDB" id="FungiDB:AN1040"/>
<dbReference type="GeneID" id="2876819"/>
<evidence type="ECO:0000313" key="3">
    <source>
        <dbReference type="Proteomes" id="UP000000560"/>
    </source>
</evidence>
<reference evidence="3" key="2">
    <citation type="journal article" date="2009" name="Fungal Genet. Biol.">
        <title>The 2008 update of the Aspergillus nidulans genome annotation: a community effort.</title>
        <authorList>
            <person name="Wortman J.R."/>
            <person name="Gilsenan J.M."/>
            <person name="Joardar V."/>
            <person name="Deegan J."/>
            <person name="Clutterbuck J."/>
            <person name="Andersen M.R."/>
            <person name="Archer D."/>
            <person name="Bencina M."/>
            <person name="Braus G."/>
            <person name="Coutinho P."/>
            <person name="von Dohren H."/>
            <person name="Doonan J."/>
            <person name="Driessen A.J."/>
            <person name="Durek P."/>
            <person name="Espeso E."/>
            <person name="Fekete E."/>
            <person name="Flipphi M."/>
            <person name="Estrada C.G."/>
            <person name="Geysens S."/>
            <person name="Goldman G."/>
            <person name="de Groot P.W."/>
            <person name="Hansen K."/>
            <person name="Harris S.D."/>
            <person name="Heinekamp T."/>
            <person name="Helmstaedt K."/>
            <person name="Henrissat B."/>
            <person name="Hofmann G."/>
            <person name="Homan T."/>
            <person name="Horio T."/>
            <person name="Horiuchi H."/>
            <person name="James S."/>
            <person name="Jones M."/>
            <person name="Karaffa L."/>
            <person name="Karanyi Z."/>
            <person name="Kato M."/>
            <person name="Keller N."/>
            <person name="Kelly D.E."/>
            <person name="Kiel J.A."/>
            <person name="Kim J.M."/>
            <person name="van der Klei I.J."/>
            <person name="Klis F.M."/>
            <person name="Kovalchuk A."/>
            <person name="Krasevec N."/>
            <person name="Kubicek C.P."/>
            <person name="Liu B."/>
            <person name="Maccabe A."/>
            <person name="Meyer V."/>
            <person name="Mirabito P."/>
            <person name="Miskei M."/>
            <person name="Mos M."/>
            <person name="Mullins J."/>
            <person name="Nelson D.R."/>
            <person name="Nielsen J."/>
            <person name="Oakley B.R."/>
            <person name="Osmani S.A."/>
            <person name="Pakula T."/>
            <person name="Paszewski A."/>
            <person name="Paulsen I."/>
            <person name="Pilsyk S."/>
            <person name="Pocsi I."/>
            <person name="Punt P.J."/>
            <person name="Ram A.F."/>
            <person name="Ren Q."/>
            <person name="Robellet X."/>
            <person name="Robson G."/>
            <person name="Seiboth B."/>
            <person name="van Solingen P."/>
            <person name="Specht T."/>
            <person name="Sun J."/>
            <person name="Taheri-Talesh N."/>
            <person name="Takeshita N."/>
            <person name="Ussery D."/>
            <person name="vanKuyk P.A."/>
            <person name="Visser H."/>
            <person name="van de Vondervoort P.J."/>
            <person name="de Vries R.P."/>
            <person name="Walton J."/>
            <person name="Xiang X."/>
            <person name="Xiong Y."/>
            <person name="Zeng A.P."/>
            <person name="Brandt B.W."/>
            <person name="Cornell M.J."/>
            <person name="van den Hondel C.A."/>
            <person name="Visser J."/>
            <person name="Oliver S.G."/>
            <person name="Turner G."/>
        </authorList>
    </citation>
    <scope>GENOME REANNOTATION</scope>
    <source>
        <strain evidence="3">FGSC A4 / ATCC 38163 / CBS 112.46 / NRRL 194 / M139</strain>
    </source>
</reference>
<dbReference type="OrthoDB" id="4490934at2759"/>
<dbReference type="EMBL" id="BN001308">
    <property type="protein sequence ID" value="CBF88280.1"/>
    <property type="molecule type" value="Genomic_DNA"/>
</dbReference>
<gene>
    <name evidence="2" type="ORF">ANIA_01040</name>
</gene>
<dbReference type="HOGENOM" id="CLU_1124516_0_0_1"/>
<feature type="transmembrane region" description="Helical" evidence="1">
    <location>
        <begin position="224"/>
        <end position="244"/>
    </location>
</feature>
<dbReference type="OMA" id="EDEWDSY"/>
<evidence type="ECO:0000313" key="2">
    <source>
        <dbReference type="EMBL" id="CBF88280.1"/>
    </source>
</evidence>
<dbReference type="STRING" id="227321.Q5BEJ0"/>
<dbReference type="Proteomes" id="UP000000560">
    <property type="component" value="Chromosome VIII"/>
</dbReference>
<accession>C8VTX1</accession>